<evidence type="ECO:0000313" key="2">
    <source>
        <dbReference type="Proteomes" id="UP000314294"/>
    </source>
</evidence>
<organism evidence="1 2">
    <name type="scientific">Liparis tanakae</name>
    <name type="common">Tanaka's snailfish</name>
    <dbReference type="NCBI Taxonomy" id="230148"/>
    <lineage>
        <taxon>Eukaryota</taxon>
        <taxon>Metazoa</taxon>
        <taxon>Chordata</taxon>
        <taxon>Craniata</taxon>
        <taxon>Vertebrata</taxon>
        <taxon>Euteleostomi</taxon>
        <taxon>Actinopterygii</taxon>
        <taxon>Neopterygii</taxon>
        <taxon>Teleostei</taxon>
        <taxon>Neoteleostei</taxon>
        <taxon>Acanthomorphata</taxon>
        <taxon>Eupercaria</taxon>
        <taxon>Perciformes</taxon>
        <taxon>Cottioidei</taxon>
        <taxon>Cottales</taxon>
        <taxon>Liparidae</taxon>
        <taxon>Liparis</taxon>
    </lineage>
</organism>
<name>A0A4Z2IMZ6_9TELE</name>
<accession>A0A4Z2IMZ6</accession>
<sequence length="176" mass="19495">MLKRSKAFMQRNSSWEICSSRNSCERCLIRTQCSMLRCDTGRLLIFAQYSVNKLSLFPSPATSHFPQGPERLGRSPDSHSSFLMPHSSCLIPHLHIYTKSISTCSFERANTSNLRGSNSTDGRLFNSLLELGYGGLSIPPGYHCSGRTTLLSYGLHMNPGLDPVLCASMHGLEPQP</sequence>
<dbReference type="EMBL" id="SRLO01000066">
    <property type="protein sequence ID" value="TNN79235.1"/>
    <property type="molecule type" value="Genomic_DNA"/>
</dbReference>
<protein>
    <submittedName>
        <fullName evidence="1">Uncharacterized protein</fullName>
    </submittedName>
</protein>
<gene>
    <name evidence="1" type="ORF">EYF80_010480</name>
</gene>
<dbReference type="Proteomes" id="UP000314294">
    <property type="component" value="Unassembled WGS sequence"/>
</dbReference>
<keyword evidence="2" id="KW-1185">Reference proteome</keyword>
<reference evidence="1 2" key="1">
    <citation type="submission" date="2019-03" db="EMBL/GenBank/DDBJ databases">
        <title>First draft genome of Liparis tanakae, snailfish: a comprehensive survey of snailfish specific genes.</title>
        <authorList>
            <person name="Kim W."/>
            <person name="Song I."/>
            <person name="Jeong J.-H."/>
            <person name="Kim D."/>
            <person name="Kim S."/>
            <person name="Ryu S."/>
            <person name="Song J.Y."/>
            <person name="Lee S.K."/>
        </authorList>
    </citation>
    <scope>NUCLEOTIDE SEQUENCE [LARGE SCALE GENOMIC DNA]</scope>
    <source>
        <tissue evidence="1">Muscle</tissue>
    </source>
</reference>
<evidence type="ECO:0000313" key="1">
    <source>
        <dbReference type="EMBL" id="TNN79235.1"/>
    </source>
</evidence>
<comment type="caution">
    <text evidence="1">The sequence shown here is derived from an EMBL/GenBank/DDBJ whole genome shotgun (WGS) entry which is preliminary data.</text>
</comment>
<proteinExistence type="predicted"/>
<dbReference type="AlphaFoldDB" id="A0A4Z2IMZ6"/>